<keyword evidence="2" id="KW-1185">Reference proteome</keyword>
<reference evidence="1" key="1">
    <citation type="journal article" date="2023" name="IScience">
        <title>Live-bearing cockroach genome reveals convergent evolutionary mechanisms linked to viviparity in insects and beyond.</title>
        <authorList>
            <person name="Fouks B."/>
            <person name="Harrison M.C."/>
            <person name="Mikhailova A.A."/>
            <person name="Marchal E."/>
            <person name="English S."/>
            <person name="Carruthers M."/>
            <person name="Jennings E.C."/>
            <person name="Chiamaka E.L."/>
            <person name="Frigard R.A."/>
            <person name="Pippel M."/>
            <person name="Attardo G.M."/>
            <person name="Benoit J.B."/>
            <person name="Bornberg-Bauer E."/>
            <person name="Tobe S.S."/>
        </authorList>
    </citation>
    <scope>NUCLEOTIDE SEQUENCE</scope>
    <source>
        <strain evidence="1">Stay&amp;Tobe</strain>
    </source>
</reference>
<dbReference type="AlphaFoldDB" id="A0AAD7ZG31"/>
<proteinExistence type="predicted"/>
<feature type="non-terminal residue" evidence="1">
    <location>
        <position position="1"/>
    </location>
</feature>
<accession>A0AAD7ZG31</accession>
<gene>
    <name evidence="1" type="ORF">L9F63_024585</name>
</gene>
<dbReference type="Proteomes" id="UP001233999">
    <property type="component" value="Unassembled WGS sequence"/>
</dbReference>
<sequence>SNKRHLKMLSRKSDKLIPMLMRIHRKLILSPMQATRHFHGIICQENRNQNDNDGSLKLFDFFLQVLTIIRYYKTTGHYS</sequence>
<evidence type="ECO:0000313" key="2">
    <source>
        <dbReference type="Proteomes" id="UP001233999"/>
    </source>
</evidence>
<feature type="non-terminal residue" evidence="1">
    <location>
        <position position="79"/>
    </location>
</feature>
<name>A0AAD7ZG31_DIPPU</name>
<reference evidence="1" key="2">
    <citation type="submission" date="2023-05" db="EMBL/GenBank/DDBJ databases">
        <authorList>
            <person name="Fouks B."/>
        </authorList>
    </citation>
    <scope>NUCLEOTIDE SEQUENCE</scope>
    <source>
        <strain evidence="1">Stay&amp;Tobe</strain>
        <tissue evidence="1">Testes</tissue>
    </source>
</reference>
<protein>
    <submittedName>
        <fullName evidence="1">Uncharacterized protein</fullName>
    </submittedName>
</protein>
<comment type="caution">
    <text evidence="1">The sequence shown here is derived from an EMBL/GenBank/DDBJ whole genome shotgun (WGS) entry which is preliminary data.</text>
</comment>
<evidence type="ECO:0000313" key="1">
    <source>
        <dbReference type="EMBL" id="KAJ9579308.1"/>
    </source>
</evidence>
<dbReference type="EMBL" id="JASPKZ010008527">
    <property type="protein sequence ID" value="KAJ9579308.1"/>
    <property type="molecule type" value="Genomic_DNA"/>
</dbReference>
<organism evidence="1 2">
    <name type="scientific">Diploptera punctata</name>
    <name type="common">Pacific beetle cockroach</name>
    <dbReference type="NCBI Taxonomy" id="6984"/>
    <lineage>
        <taxon>Eukaryota</taxon>
        <taxon>Metazoa</taxon>
        <taxon>Ecdysozoa</taxon>
        <taxon>Arthropoda</taxon>
        <taxon>Hexapoda</taxon>
        <taxon>Insecta</taxon>
        <taxon>Pterygota</taxon>
        <taxon>Neoptera</taxon>
        <taxon>Polyneoptera</taxon>
        <taxon>Dictyoptera</taxon>
        <taxon>Blattodea</taxon>
        <taxon>Blaberoidea</taxon>
        <taxon>Blaberidae</taxon>
        <taxon>Diplopterinae</taxon>
        <taxon>Diploptera</taxon>
    </lineage>
</organism>